<comment type="caution">
    <text evidence="1">The sequence shown here is derived from an EMBL/GenBank/DDBJ whole genome shotgun (WGS) entry which is preliminary data.</text>
</comment>
<dbReference type="Proteomes" id="UP000481861">
    <property type="component" value="Unassembled WGS sequence"/>
</dbReference>
<dbReference type="EMBL" id="JAADJZ010000014">
    <property type="protein sequence ID" value="KAF2870129.1"/>
    <property type="molecule type" value="Genomic_DNA"/>
</dbReference>
<evidence type="ECO:0000313" key="1">
    <source>
        <dbReference type="EMBL" id="KAF2870129.1"/>
    </source>
</evidence>
<accession>A0A7C8I3Q9</accession>
<evidence type="ECO:0000313" key="2">
    <source>
        <dbReference type="Proteomes" id="UP000481861"/>
    </source>
</evidence>
<keyword evidence="2" id="KW-1185">Reference proteome</keyword>
<name>A0A7C8I3Q9_9PLEO</name>
<organism evidence="1 2">
    <name type="scientific">Massariosphaeria phaeospora</name>
    <dbReference type="NCBI Taxonomy" id="100035"/>
    <lineage>
        <taxon>Eukaryota</taxon>
        <taxon>Fungi</taxon>
        <taxon>Dikarya</taxon>
        <taxon>Ascomycota</taxon>
        <taxon>Pezizomycotina</taxon>
        <taxon>Dothideomycetes</taxon>
        <taxon>Pleosporomycetidae</taxon>
        <taxon>Pleosporales</taxon>
        <taxon>Pleosporales incertae sedis</taxon>
        <taxon>Massariosphaeria</taxon>
    </lineage>
</organism>
<protein>
    <submittedName>
        <fullName evidence="1">Uncharacterized protein</fullName>
    </submittedName>
</protein>
<proteinExistence type="predicted"/>
<sequence length="167" mass="17733">MGKVGNHSIPVGHVAGDRLRHCGKHQTIYSTRVGPTDRAAHVVIRGPGPVGAGMGWVCYGTYAKREGLGASECGGSIGLCCGSRDVGGWIGLGWVEKIAETLGTKLARTILVLLLLPLASRSLTSVLQGTKYDTTRNLVRERSAASWNLLLFPLSLVPNLYSSHTPD</sequence>
<gene>
    <name evidence="1" type="ORF">BDV95DRAFT_74555</name>
</gene>
<dbReference type="AlphaFoldDB" id="A0A7C8I3Q9"/>
<reference evidence="1 2" key="1">
    <citation type="submission" date="2020-01" db="EMBL/GenBank/DDBJ databases">
        <authorList>
            <consortium name="DOE Joint Genome Institute"/>
            <person name="Haridas S."/>
            <person name="Albert R."/>
            <person name="Binder M."/>
            <person name="Bloem J."/>
            <person name="Labutti K."/>
            <person name="Salamov A."/>
            <person name="Andreopoulos B."/>
            <person name="Baker S.E."/>
            <person name="Barry K."/>
            <person name="Bills G."/>
            <person name="Bluhm B.H."/>
            <person name="Cannon C."/>
            <person name="Castanera R."/>
            <person name="Culley D.E."/>
            <person name="Daum C."/>
            <person name="Ezra D."/>
            <person name="Gonzalez J.B."/>
            <person name="Henrissat B."/>
            <person name="Kuo A."/>
            <person name="Liang C."/>
            <person name="Lipzen A."/>
            <person name="Lutzoni F."/>
            <person name="Magnuson J."/>
            <person name="Mondo S."/>
            <person name="Nolan M."/>
            <person name="Ohm R."/>
            <person name="Pangilinan J."/>
            <person name="Park H.-J.H."/>
            <person name="Ramirez L."/>
            <person name="Alfaro M."/>
            <person name="Sun H."/>
            <person name="Tritt A."/>
            <person name="Yoshinaga Y."/>
            <person name="Zwiers L.-H.L."/>
            <person name="Turgeon B.G."/>
            <person name="Goodwin S.B."/>
            <person name="Spatafora J.W."/>
            <person name="Crous P.W."/>
            <person name="Grigoriev I.V."/>
        </authorList>
    </citation>
    <scope>NUCLEOTIDE SEQUENCE [LARGE SCALE GENOMIC DNA]</scope>
    <source>
        <strain evidence="1 2">CBS 611.86</strain>
    </source>
</reference>